<dbReference type="GO" id="GO:0030234">
    <property type="term" value="F:enzyme regulator activity"/>
    <property type="evidence" value="ECO:0007669"/>
    <property type="project" value="InterPro"/>
</dbReference>
<evidence type="ECO:0000256" key="5">
    <source>
        <dbReference type="RuleBase" id="RU003936"/>
    </source>
</evidence>
<keyword evidence="7" id="KW-1185">Reference proteome</keyword>
<dbReference type="InterPro" id="IPR011322">
    <property type="entry name" value="N-reg_PII-like_a/b"/>
</dbReference>
<dbReference type="InterPro" id="IPR017918">
    <property type="entry name" value="N-reg_PII_CS"/>
</dbReference>
<accession>A0A348AFG9</accession>
<dbReference type="KEGG" id="mana:MAMMFC1_00451"/>
<dbReference type="Proteomes" id="UP000276437">
    <property type="component" value="Chromosome"/>
</dbReference>
<organism evidence="6 7">
    <name type="scientific">Methylomusa anaerophila</name>
    <dbReference type="NCBI Taxonomy" id="1930071"/>
    <lineage>
        <taxon>Bacteria</taxon>
        <taxon>Bacillati</taxon>
        <taxon>Bacillota</taxon>
        <taxon>Negativicutes</taxon>
        <taxon>Selenomonadales</taxon>
        <taxon>Sporomusaceae</taxon>
        <taxon>Methylomusa</taxon>
    </lineage>
</organism>
<keyword evidence="3" id="KW-0804">Transcription</keyword>
<comment type="function">
    <text evidence="1">Could be involved in the regulation of nitrogen fixation.</text>
</comment>
<evidence type="ECO:0000313" key="7">
    <source>
        <dbReference type="Proteomes" id="UP000276437"/>
    </source>
</evidence>
<dbReference type="GO" id="GO:0005829">
    <property type="term" value="C:cytosol"/>
    <property type="evidence" value="ECO:0007669"/>
    <property type="project" value="TreeGrafter"/>
</dbReference>
<keyword evidence="2" id="KW-0805">Transcription regulation</keyword>
<dbReference type="OrthoDB" id="9814202at2"/>
<sequence>MKMIRAMIRPEKADDVTDGLEEAGFGALTKMNVVGRGKQKGITFGNSHYDEIPKVMILIVVKDDDVEEAVNVITKKAYTGNFGDGKIFVSAVEKAVTVRTNLEGL</sequence>
<dbReference type="PROSITE" id="PS00638">
    <property type="entry name" value="PII_GLNB_CTER"/>
    <property type="match status" value="1"/>
</dbReference>
<dbReference type="PANTHER" id="PTHR30115">
    <property type="entry name" value="NITROGEN REGULATORY PROTEIN P-II"/>
    <property type="match status" value="1"/>
</dbReference>
<dbReference type="SUPFAM" id="SSF54913">
    <property type="entry name" value="GlnB-like"/>
    <property type="match status" value="1"/>
</dbReference>
<dbReference type="InterPro" id="IPR015867">
    <property type="entry name" value="N-reg_PII/ATP_PRibTrfase_C"/>
</dbReference>
<proteinExistence type="inferred from homology"/>
<gene>
    <name evidence="6" type="primary">glnB_2</name>
    <name evidence="6" type="ORF">MAMMFC1_00451</name>
</gene>
<evidence type="ECO:0000313" key="6">
    <source>
        <dbReference type="EMBL" id="BBB89817.1"/>
    </source>
</evidence>
<dbReference type="PANTHER" id="PTHR30115:SF13">
    <property type="entry name" value="PII-LIKE PROTEIN GLNBI"/>
    <property type="match status" value="1"/>
</dbReference>
<evidence type="ECO:0000256" key="3">
    <source>
        <dbReference type="ARBA" id="ARBA00023163"/>
    </source>
</evidence>
<keyword evidence="4" id="KW-0535">Nitrogen fixation</keyword>
<evidence type="ECO:0000256" key="1">
    <source>
        <dbReference type="ARBA" id="ARBA00002440"/>
    </source>
</evidence>
<dbReference type="PRINTS" id="PR00340">
    <property type="entry name" value="PIIGLNB"/>
</dbReference>
<dbReference type="GO" id="GO:0005524">
    <property type="term" value="F:ATP binding"/>
    <property type="evidence" value="ECO:0007669"/>
    <property type="project" value="TreeGrafter"/>
</dbReference>
<dbReference type="EMBL" id="AP018449">
    <property type="protein sequence ID" value="BBB89817.1"/>
    <property type="molecule type" value="Genomic_DNA"/>
</dbReference>
<evidence type="ECO:0000256" key="2">
    <source>
        <dbReference type="ARBA" id="ARBA00023015"/>
    </source>
</evidence>
<dbReference type="Gene3D" id="3.30.70.120">
    <property type="match status" value="1"/>
</dbReference>
<dbReference type="SMART" id="SM00938">
    <property type="entry name" value="P-II"/>
    <property type="match status" value="1"/>
</dbReference>
<comment type="similarity">
    <text evidence="5">Belongs to the P(II) protein family.</text>
</comment>
<reference evidence="6 7" key="1">
    <citation type="journal article" date="2018" name="Int. J. Syst. Evol. Microbiol.">
        <title>Methylomusa anaerophila gen. nov., sp. nov., an anaerobic methanol-utilizing bacterium isolated from a microbial fuel cell.</title>
        <authorList>
            <person name="Amano N."/>
            <person name="Yamamuro A."/>
            <person name="Miyahara M."/>
            <person name="Kouzuma A."/>
            <person name="Abe T."/>
            <person name="Watanabe K."/>
        </authorList>
    </citation>
    <scope>NUCLEOTIDE SEQUENCE [LARGE SCALE GENOMIC DNA]</scope>
    <source>
        <strain evidence="6 7">MMFC1</strain>
    </source>
</reference>
<dbReference type="PROSITE" id="PS51343">
    <property type="entry name" value="PII_GLNB_DOM"/>
    <property type="match status" value="1"/>
</dbReference>
<dbReference type="GO" id="GO:0006808">
    <property type="term" value="P:regulation of nitrogen utilization"/>
    <property type="evidence" value="ECO:0007669"/>
    <property type="project" value="InterPro"/>
</dbReference>
<dbReference type="Pfam" id="PF00543">
    <property type="entry name" value="P-II"/>
    <property type="match status" value="1"/>
</dbReference>
<dbReference type="InterPro" id="IPR002187">
    <property type="entry name" value="N-reg_PII"/>
</dbReference>
<dbReference type="RefSeq" id="WP_126306104.1">
    <property type="nucleotide sequence ID" value="NZ_AP018449.1"/>
</dbReference>
<protein>
    <submittedName>
        <fullName evidence="6">Nitrogen regulatory protein P-II</fullName>
    </submittedName>
</protein>
<name>A0A348AFG9_9FIRM</name>
<dbReference type="AlphaFoldDB" id="A0A348AFG9"/>
<evidence type="ECO:0000256" key="4">
    <source>
        <dbReference type="ARBA" id="ARBA00023231"/>
    </source>
</evidence>